<dbReference type="EnsemblPlants" id="MELO3C029422.2.1">
    <property type="protein sequence ID" value="MELO3C029422.2.1"/>
    <property type="gene ID" value="MELO3C029422.2"/>
</dbReference>
<reference evidence="1" key="1">
    <citation type="submission" date="2023-03" db="UniProtKB">
        <authorList>
            <consortium name="EnsemblPlants"/>
        </authorList>
    </citation>
    <scope>IDENTIFICATION</scope>
</reference>
<dbReference type="AlphaFoldDB" id="A0A9I9E6F3"/>
<sequence length="172" mass="19382">MQPRFVVHQADFTICVTHPHCLASTAHPLFIYCCCATSHVVNEETSAMMPSVTTLLTDAQFDRCRTSLSRCLAIQKLEIRRFDTTLCHLWLLEDFEAERDRDRRFGNLNLGEDVDGGLRCGFGPSLTRGGWLYVHIGALSFVMNHGVVRCSESEVVNLCLGRSLIKLKLFCT</sequence>
<accession>A0A9I9E6F3</accession>
<proteinExistence type="predicted"/>
<dbReference type="Gramene" id="MELO3C029422.2.1">
    <property type="protein sequence ID" value="MELO3C029422.2.1"/>
    <property type="gene ID" value="MELO3C029422.2"/>
</dbReference>
<protein>
    <submittedName>
        <fullName evidence="1">Uncharacterized protein</fullName>
    </submittedName>
</protein>
<name>A0A9I9E6F3_CUCME</name>
<evidence type="ECO:0000313" key="1">
    <source>
        <dbReference type="EnsemblPlants" id="MELO3C029422.2.1"/>
    </source>
</evidence>
<organism evidence="1">
    <name type="scientific">Cucumis melo</name>
    <name type="common">Muskmelon</name>
    <dbReference type="NCBI Taxonomy" id="3656"/>
    <lineage>
        <taxon>Eukaryota</taxon>
        <taxon>Viridiplantae</taxon>
        <taxon>Streptophyta</taxon>
        <taxon>Embryophyta</taxon>
        <taxon>Tracheophyta</taxon>
        <taxon>Spermatophyta</taxon>
        <taxon>Magnoliopsida</taxon>
        <taxon>eudicotyledons</taxon>
        <taxon>Gunneridae</taxon>
        <taxon>Pentapetalae</taxon>
        <taxon>rosids</taxon>
        <taxon>fabids</taxon>
        <taxon>Cucurbitales</taxon>
        <taxon>Cucurbitaceae</taxon>
        <taxon>Benincaseae</taxon>
        <taxon>Cucumis</taxon>
    </lineage>
</organism>